<dbReference type="AlphaFoldDB" id="A0A2I0KU34"/>
<organism evidence="1 2">
    <name type="scientific">Punica granatum</name>
    <name type="common">Pomegranate</name>
    <dbReference type="NCBI Taxonomy" id="22663"/>
    <lineage>
        <taxon>Eukaryota</taxon>
        <taxon>Viridiplantae</taxon>
        <taxon>Streptophyta</taxon>
        <taxon>Embryophyta</taxon>
        <taxon>Tracheophyta</taxon>
        <taxon>Spermatophyta</taxon>
        <taxon>Magnoliopsida</taxon>
        <taxon>eudicotyledons</taxon>
        <taxon>Gunneridae</taxon>
        <taxon>Pentapetalae</taxon>
        <taxon>rosids</taxon>
        <taxon>malvids</taxon>
        <taxon>Myrtales</taxon>
        <taxon>Lythraceae</taxon>
        <taxon>Punica</taxon>
    </lineage>
</organism>
<reference evidence="1 2" key="1">
    <citation type="submission" date="2017-11" db="EMBL/GenBank/DDBJ databases">
        <title>De-novo sequencing of pomegranate (Punica granatum L.) genome.</title>
        <authorList>
            <person name="Akparov Z."/>
            <person name="Amiraslanov A."/>
            <person name="Hajiyeva S."/>
            <person name="Abbasov M."/>
            <person name="Kaur K."/>
            <person name="Hamwieh A."/>
            <person name="Solovyev V."/>
            <person name="Salamov A."/>
            <person name="Braich B."/>
            <person name="Kosarev P."/>
            <person name="Mahmoud A."/>
            <person name="Hajiyev E."/>
            <person name="Babayeva S."/>
            <person name="Izzatullayeva V."/>
            <person name="Mammadov A."/>
            <person name="Mammadov A."/>
            <person name="Sharifova S."/>
            <person name="Ojaghi J."/>
            <person name="Eynullazada K."/>
            <person name="Bayramov B."/>
            <person name="Abdulazimova A."/>
            <person name="Shahmuradov I."/>
        </authorList>
    </citation>
    <scope>NUCLEOTIDE SEQUENCE [LARGE SCALE GENOMIC DNA]</scope>
    <source>
        <strain evidence="2">cv. AG2017</strain>
        <tissue evidence="1">Leaf</tissue>
    </source>
</reference>
<dbReference type="PANTHER" id="PTHR32108">
    <property type="entry name" value="DNA-DIRECTED RNA POLYMERASE SUBUNIT ALPHA"/>
    <property type="match status" value="1"/>
</dbReference>
<dbReference type="PANTHER" id="PTHR32108:SF9">
    <property type="entry name" value="REVERSE TRANSCRIPTASE RNASE H-LIKE DOMAIN-CONTAINING PROTEIN"/>
    <property type="match status" value="1"/>
</dbReference>
<dbReference type="Proteomes" id="UP000233551">
    <property type="component" value="Unassembled WGS sequence"/>
</dbReference>
<comment type="caution">
    <text evidence="1">The sequence shown here is derived from an EMBL/GenBank/DDBJ whole genome shotgun (WGS) entry which is preliminary data.</text>
</comment>
<gene>
    <name evidence="1" type="ORF">CRG98_007600</name>
</gene>
<name>A0A2I0KU34_PUNGR</name>
<evidence type="ECO:0000313" key="2">
    <source>
        <dbReference type="Proteomes" id="UP000233551"/>
    </source>
</evidence>
<sequence length="380" mass="42493">MISIAAIGEEDDVQETVVPFIIDYAPAEIAVASAPFVVEVPAKEPYQDRRVPWNYGGNVANMEQEMSAMGITRSGQVYQGLEPTDKGKAPIAAFPVIPEATPLPANKVTEQKAKAFMKVIKASKYKVVEQMGKSPAHISLLALLLSSEPHRDFLLKVLIAAQVPKEIAPDKNEEAVNSIFSNQISFAEDELPSEGKLITINGEENYAIYKETAVPYINIGEDQNLFFHSFEIISVIRDYGEVDPSRADRMIGKAPIESKSRMQRFKFIRNTPGKSLPIYFGEGRDEDGRVPKIEESLHHLENHQLTSVKPTEEINIGTAEEQRTLRIGTDLDLAQKARMIDFLTEYQLVFAWSYADMPGLDPSIVKHFLSLDTEKFLPKR</sequence>
<accession>A0A2I0KU34</accession>
<proteinExistence type="predicted"/>
<evidence type="ECO:0000313" key="1">
    <source>
        <dbReference type="EMBL" id="PKI71984.1"/>
    </source>
</evidence>
<protein>
    <submittedName>
        <fullName evidence="1">Uncharacterized protein</fullName>
    </submittedName>
</protein>
<keyword evidence="2" id="KW-1185">Reference proteome</keyword>
<dbReference type="EMBL" id="PGOL01000344">
    <property type="protein sequence ID" value="PKI71984.1"/>
    <property type="molecule type" value="Genomic_DNA"/>
</dbReference>